<evidence type="ECO:0000256" key="2">
    <source>
        <dbReference type="ARBA" id="ARBA00004240"/>
    </source>
</evidence>
<keyword evidence="6" id="KW-0472">Membrane</keyword>
<dbReference type="GO" id="GO:0005739">
    <property type="term" value="C:mitochondrion"/>
    <property type="evidence" value="ECO:0007669"/>
    <property type="project" value="UniProtKB-SubCell"/>
</dbReference>
<keyword evidence="9" id="KW-1185">Reference proteome</keyword>
<dbReference type="PANTHER" id="PTHR48182">
    <property type="entry name" value="PROTEIN SERAC1"/>
    <property type="match status" value="1"/>
</dbReference>
<evidence type="ECO:0008006" key="10">
    <source>
        <dbReference type="Google" id="ProtNLM"/>
    </source>
</evidence>
<dbReference type="GO" id="GO:0072330">
    <property type="term" value="P:monocarboxylic acid biosynthetic process"/>
    <property type="evidence" value="ECO:0007669"/>
    <property type="project" value="UniProtKB-ARBA"/>
</dbReference>
<reference evidence="8" key="1">
    <citation type="submission" date="2022-11" db="EMBL/GenBank/DDBJ databases">
        <authorList>
            <person name="Petersen C."/>
        </authorList>
    </citation>
    <scope>NUCLEOTIDE SEQUENCE</scope>
    <source>
        <strain evidence="8">IBT 26290</strain>
    </source>
</reference>
<accession>A0A9W9LMJ8</accession>
<dbReference type="PANTHER" id="PTHR48182:SF2">
    <property type="entry name" value="PROTEIN SERAC1"/>
    <property type="match status" value="1"/>
</dbReference>
<comment type="caution">
    <text evidence="8">The sequence shown here is derived from an EMBL/GenBank/DDBJ whole genome shotgun (WGS) entry which is preliminary data.</text>
</comment>
<feature type="region of interest" description="Disordered" evidence="7">
    <location>
        <begin position="304"/>
        <end position="325"/>
    </location>
</feature>
<dbReference type="GeneID" id="81426263"/>
<dbReference type="InterPro" id="IPR029058">
    <property type="entry name" value="AB_hydrolase_fold"/>
</dbReference>
<dbReference type="OrthoDB" id="4341599at2759"/>
<dbReference type="GO" id="GO:0005783">
    <property type="term" value="C:endoplasmic reticulum"/>
    <property type="evidence" value="ECO:0007669"/>
    <property type="project" value="UniProtKB-SubCell"/>
</dbReference>
<comment type="subcellular location">
    <subcellularLocation>
        <location evidence="2">Endoplasmic reticulum</location>
    </subcellularLocation>
    <subcellularLocation>
        <location evidence="3">Membrane</location>
    </subcellularLocation>
    <subcellularLocation>
        <location evidence="1">Mitochondrion</location>
    </subcellularLocation>
</comment>
<dbReference type="GO" id="GO:0017000">
    <property type="term" value="P:antibiotic biosynthetic process"/>
    <property type="evidence" value="ECO:0007669"/>
    <property type="project" value="UniProtKB-ARBA"/>
</dbReference>
<sequence length="614" mass="69516">MSDNQSGMVIWHPLPPESDANSLVDIVFLHGLNGSIGNTFTQTTGRFGKRHRVTWPRDLLGEDLTVNGTLQARIMGFGFDADLFNFFGRKGRETIASTADTFLSALANVRREDYQRERPLIFFGHSLGGLIIKRALVKAWNEDDPSSGDVFRRRRLTATSTRAIIFAGTPHRGADAAQLATWSTSWLAAFGVPTSDENLRELQLGSNTTQMLREEFSVFRRKLRDSRMNMTPPRPDITIYTFCESLPMPVIVTKESAQMDSQNEIIVSIERRDHRTMVKFENRTEPGYIQFVAAMKDVIDEVRREKMASSSRPLTPYSTTSSPSATRNYALMPQAHEHFVWHNHDQHNSPQHLLQGRQAEYYTESTPGSLKGLGIYSNPHHESPRSSAELTISPQSVSPATVTPYESYHPTSTHQKTRDAEVESLLEAGRDRRLAATHTRDTVQALRLFERALHVSQQSRSPDLCNKTHAYFGMTDCFSDLSESKSSKLNLIQKIEYVRRAKNACSEALQLAQQGDNPGQARRARIYQARADAQDVILRSQLPVKDYGQLRTAKQAAALALQESLSELQRDVNREHLLWNLAEKKLAQLNEVRLRTPVRDYSFNHIDRVVSQPR</sequence>
<dbReference type="Gene3D" id="3.40.50.1820">
    <property type="entry name" value="alpha/beta hydrolase"/>
    <property type="match status" value="1"/>
</dbReference>
<dbReference type="EMBL" id="JAPQKN010000003">
    <property type="protein sequence ID" value="KAJ5166181.1"/>
    <property type="molecule type" value="Genomic_DNA"/>
</dbReference>
<feature type="compositionally biased region" description="Low complexity" evidence="7">
    <location>
        <begin position="309"/>
        <end position="324"/>
    </location>
</feature>
<dbReference type="GO" id="GO:0016020">
    <property type="term" value="C:membrane"/>
    <property type="evidence" value="ECO:0007669"/>
    <property type="project" value="UniProtKB-SubCell"/>
</dbReference>
<evidence type="ECO:0000256" key="1">
    <source>
        <dbReference type="ARBA" id="ARBA00004173"/>
    </source>
</evidence>
<evidence type="ECO:0000256" key="4">
    <source>
        <dbReference type="ARBA" id="ARBA00022824"/>
    </source>
</evidence>
<evidence type="ECO:0000256" key="6">
    <source>
        <dbReference type="ARBA" id="ARBA00023136"/>
    </source>
</evidence>
<organism evidence="8 9">
    <name type="scientific">Penicillium canariense</name>
    <dbReference type="NCBI Taxonomy" id="189055"/>
    <lineage>
        <taxon>Eukaryota</taxon>
        <taxon>Fungi</taxon>
        <taxon>Dikarya</taxon>
        <taxon>Ascomycota</taxon>
        <taxon>Pezizomycotina</taxon>
        <taxon>Eurotiomycetes</taxon>
        <taxon>Eurotiomycetidae</taxon>
        <taxon>Eurotiales</taxon>
        <taxon>Aspergillaceae</taxon>
        <taxon>Penicillium</taxon>
    </lineage>
</organism>
<dbReference type="Proteomes" id="UP001149163">
    <property type="component" value="Unassembled WGS sequence"/>
</dbReference>
<name>A0A9W9LMJ8_9EURO</name>
<evidence type="ECO:0000313" key="9">
    <source>
        <dbReference type="Proteomes" id="UP001149163"/>
    </source>
</evidence>
<dbReference type="AlphaFoldDB" id="A0A9W9LMJ8"/>
<dbReference type="SUPFAM" id="SSF53474">
    <property type="entry name" value="alpha/beta-Hydrolases"/>
    <property type="match status" value="1"/>
</dbReference>
<evidence type="ECO:0000256" key="3">
    <source>
        <dbReference type="ARBA" id="ARBA00004370"/>
    </source>
</evidence>
<dbReference type="InterPro" id="IPR052374">
    <property type="entry name" value="SERAC1"/>
</dbReference>
<evidence type="ECO:0000256" key="7">
    <source>
        <dbReference type="SAM" id="MobiDB-lite"/>
    </source>
</evidence>
<evidence type="ECO:0000256" key="5">
    <source>
        <dbReference type="ARBA" id="ARBA00023128"/>
    </source>
</evidence>
<proteinExistence type="predicted"/>
<evidence type="ECO:0000313" key="8">
    <source>
        <dbReference type="EMBL" id="KAJ5166181.1"/>
    </source>
</evidence>
<keyword evidence="5" id="KW-0496">Mitochondrion</keyword>
<keyword evidence="4" id="KW-0256">Endoplasmic reticulum</keyword>
<protein>
    <recommendedName>
        <fullName evidence="10">DUF676 domain-containing protein</fullName>
    </recommendedName>
</protein>
<reference evidence="8" key="2">
    <citation type="journal article" date="2023" name="IMA Fungus">
        <title>Comparative genomic study of the Penicillium genus elucidates a diverse pangenome and 15 lateral gene transfer events.</title>
        <authorList>
            <person name="Petersen C."/>
            <person name="Sorensen T."/>
            <person name="Nielsen M.R."/>
            <person name="Sondergaard T.E."/>
            <person name="Sorensen J.L."/>
            <person name="Fitzpatrick D.A."/>
            <person name="Frisvad J.C."/>
            <person name="Nielsen K.L."/>
        </authorList>
    </citation>
    <scope>NUCLEOTIDE SEQUENCE</scope>
    <source>
        <strain evidence="8">IBT 26290</strain>
    </source>
</reference>
<gene>
    <name evidence="8" type="ORF">N7482_004962</name>
</gene>
<dbReference type="RefSeq" id="XP_056542642.1">
    <property type="nucleotide sequence ID" value="XM_056687087.1"/>
</dbReference>